<dbReference type="KEGG" id="abq:ABAZ39_01650"/>
<dbReference type="InterPro" id="IPR037523">
    <property type="entry name" value="VOC_core"/>
</dbReference>
<reference evidence="2 4" key="1">
    <citation type="journal article" date="2014" name="Genome Announc.">
        <title>Complete Genome Sequence of the Model Rhizosphere Strain Azospirillum brasilense Az39, Successfully Applied in Agriculture.</title>
        <authorList>
            <person name="Rivera D."/>
            <person name="Revale S."/>
            <person name="Molina R."/>
            <person name="Gualpa J."/>
            <person name="Puente M."/>
            <person name="Maroniche G."/>
            <person name="Paris G."/>
            <person name="Baker D."/>
            <person name="Clavijo B."/>
            <person name="McLay K."/>
            <person name="Spaepen S."/>
            <person name="Perticari A."/>
            <person name="Vazquez M."/>
            <person name="Wisniewski-Dye F."/>
            <person name="Watkins C."/>
            <person name="Martinez-Abarca F."/>
            <person name="Vanderleyden J."/>
            <person name="Cassan F."/>
        </authorList>
    </citation>
    <scope>NUCLEOTIDE SEQUENCE [LARGE SCALE GENOMIC DNA]</scope>
    <source>
        <strain evidence="2 4">Az39</strain>
    </source>
</reference>
<protein>
    <submittedName>
        <fullName evidence="2">Drug:proton antiporter</fullName>
    </submittedName>
</protein>
<dbReference type="EMBL" id="CP007793">
    <property type="protein sequence ID" value="AIB10743.1"/>
    <property type="molecule type" value="Genomic_DNA"/>
</dbReference>
<dbReference type="PIRSF" id="PIRSF039020">
    <property type="entry name" value="EhpR"/>
    <property type="match status" value="1"/>
</dbReference>
<dbReference type="InterPro" id="IPR004360">
    <property type="entry name" value="Glyas_Fos-R_dOase_dom"/>
</dbReference>
<dbReference type="RefSeq" id="WP_038526066.1">
    <property type="nucleotide sequence ID" value="NZ_CP007793.1"/>
</dbReference>
<evidence type="ECO:0000313" key="4">
    <source>
        <dbReference type="Proteomes" id="UP000027186"/>
    </source>
</evidence>
<dbReference type="Gene3D" id="3.30.720.110">
    <property type="match status" value="1"/>
</dbReference>
<dbReference type="EMBL" id="POWG01000009">
    <property type="protein sequence ID" value="PNQ98865.1"/>
    <property type="molecule type" value="Genomic_DNA"/>
</dbReference>
<accession>A0A2K1G279</accession>
<organism evidence="2 4">
    <name type="scientific">Azospirillum argentinense</name>
    <dbReference type="NCBI Taxonomy" id="2970906"/>
    <lineage>
        <taxon>Bacteria</taxon>
        <taxon>Pseudomonadati</taxon>
        <taxon>Pseudomonadota</taxon>
        <taxon>Alphaproteobacteria</taxon>
        <taxon>Rhodospirillales</taxon>
        <taxon>Azospirillaceae</taxon>
        <taxon>Azospirillum</taxon>
    </lineage>
</organism>
<dbReference type="Proteomes" id="UP000236268">
    <property type="component" value="Unassembled WGS sequence"/>
</dbReference>
<dbReference type="Pfam" id="PF00903">
    <property type="entry name" value="Glyoxalase"/>
    <property type="match status" value="1"/>
</dbReference>
<dbReference type="AlphaFoldDB" id="A0A060DIB7"/>
<name>A0A060DIB7_9PROT</name>
<accession>A0A060DIB7</accession>
<proteinExistence type="predicted"/>
<reference evidence="3 5" key="2">
    <citation type="submission" date="2018-01" db="EMBL/GenBank/DDBJ databases">
        <title>Whole genome sequence of Azospirillum brasilense REC3 isolated from strawberry roots.</title>
        <authorList>
            <person name="Fontana C.A."/>
            <person name="Salazar S.M."/>
            <person name="Bassi D."/>
            <person name="Puglisi E."/>
            <person name="Lovaisa N.C."/>
            <person name="Toffoli L.M."/>
            <person name="Pedraza R."/>
            <person name="Cocconcelli P.S."/>
        </authorList>
    </citation>
    <scope>NUCLEOTIDE SEQUENCE [LARGE SCALE GENOMIC DNA]</scope>
    <source>
        <strain evidence="3 5">REC3</strain>
    </source>
</reference>
<dbReference type="Gene3D" id="3.30.720.120">
    <property type="match status" value="1"/>
</dbReference>
<dbReference type="InterPro" id="IPR026275">
    <property type="entry name" value="Glyoxalase/dOase/EhpR"/>
</dbReference>
<dbReference type="Proteomes" id="UP000027186">
    <property type="component" value="Chromosome"/>
</dbReference>
<dbReference type="InterPro" id="IPR029068">
    <property type="entry name" value="Glyas_Bleomycin-R_OHBP_Dase"/>
</dbReference>
<evidence type="ECO:0000313" key="2">
    <source>
        <dbReference type="EMBL" id="AIB10743.1"/>
    </source>
</evidence>
<evidence type="ECO:0000313" key="5">
    <source>
        <dbReference type="Proteomes" id="UP000236268"/>
    </source>
</evidence>
<dbReference type="OrthoDB" id="9806945at2"/>
<evidence type="ECO:0000259" key="1">
    <source>
        <dbReference type="PROSITE" id="PS51819"/>
    </source>
</evidence>
<gene>
    <name evidence="2" type="ORF">ABAZ39_01650</name>
    <name evidence="3" type="ORF">C1S70_10295</name>
</gene>
<dbReference type="SUPFAM" id="SSF54593">
    <property type="entry name" value="Glyoxalase/Bleomycin resistance protein/Dihydroxybiphenyl dioxygenase"/>
    <property type="match status" value="1"/>
</dbReference>
<dbReference type="PROSITE" id="PS51819">
    <property type="entry name" value="VOC"/>
    <property type="match status" value="1"/>
</dbReference>
<feature type="domain" description="VOC" evidence="1">
    <location>
        <begin position="3"/>
        <end position="122"/>
    </location>
</feature>
<sequence>MFSANIILLYVDSPTASAAFYADLTGKPPVEASPTFAMFALDSGVMLGLWSRHTVEPAVSAGQLGGSGEIGFRVAGAEAVQELHDDWVRRGLTIAQPSTAMDFGHTFVALDPDGHRLRVFAPMEA</sequence>
<evidence type="ECO:0000313" key="3">
    <source>
        <dbReference type="EMBL" id="PNQ98865.1"/>
    </source>
</evidence>